<proteinExistence type="predicted"/>
<name>F2NII1_DESAR</name>
<organism evidence="1 2">
    <name type="scientific">Desulfobacca acetoxidans (strain ATCC 700848 / DSM 11109 / ASRB2)</name>
    <dbReference type="NCBI Taxonomy" id="880072"/>
    <lineage>
        <taxon>Bacteria</taxon>
        <taxon>Pseudomonadati</taxon>
        <taxon>Thermodesulfobacteriota</taxon>
        <taxon>Desulfobaccia</taxon>
        <taxon>Desulfobaccales</taxon>
        <taxon>Desulfobaccaceae</taxon>
        <taxon>Desulfobacca</taxon>
    </lineage>
</organism>
<reference evidence="1 2" key="1">
    <citation type="journal article" date="2011" name="Stand. Genomic Sci.">
        <title>Complete genome sequence of the acetate-degrading sulfate reducer Desulfobacca acetoxidans type strain (ASRB2).</title>
        <authorList>
            <person name="Goker M."/>
            <person name="Teshima H."/>
            <person name="Lapidus A."/>
            <person name="Nolan M."/>
            <person name="Lucas S."/>
            <person name="Hammon N."/>
            <person name="Deshpande S."/>
            <person name="Cheng J.F."/>
            <person name="Tapia R."/>
            <person name="Han C."/>
            <person name="Goodwin L."/>
            <person name="Pitluck S."/>
            <person name="Huntemann M."/>
            <person name="Liolios K."/>
            <person name="Ivanova N."/>
            <person name="Pagani I."/>
            <person name="Mavromatis K."/>
            <person name="Ovchinikova G."/>
            <person name="Pati A."/>
            <person name="Chen A."/>
            <person name="Palaniappan K."/>
            <person name="Land M."/>
            <person name="Hauser L."/>
            <person name="Brambilla E.M."/>
            <person name="Rohde M."/>
            <person name="Spring S."/>
            <person name="Detter J.C."/>
            <person name="Woyke T."/>
            <person name="Bristow J."/>
            <person name="Eisen J.A."/>
            <person name="Markowitz V."/>
            <person name="Hugenholtz P."/>
            <person name="Kyrpides N.C."/>
            <person name="Klenk H.P."/>
        </authorList>
    </citation>
    <scope>NUCLEOTIDE SEQUENCE [LARGE SCALE GENOMIC DNA]</scope>
    <source>
        <strain evidence="2">ATCC 700848 / DSM 11109 / ASRB2</strain>
    </source>
</reference>
<evidence type="ECO:0000313" key="2">
    <source>
        <dbReference type="Proteomes" id="UP000000483"/>
    </source>
</evidence>
<dbReference type="eggNOG" id="COG2974">
    <property type="taxonomic scope" value="Bacteria"/>
</dbReference>
<dbReference type="HOGENOM" id="CLU_105386_0_0_7"/>
<evidence type="ECO:0000313" key="1">
    <source>
        <dbReference type="EMBL" id="AEB10383.1"/>
    </source>
</evidence>
<keyword evidence="2" id="KW-1185">Reference proteome</keyword>
<dbReference type="EMBL" id="CP002629">
    <property type="protein sequence ID" value="AEB10383.1"/>
    <property type="molecule type" value="Genomic_DNA"/>
</dbReference>
<dbReference type="KEGG" id="dao:Desac_2565"/>
<dbReference type="AlphaFoldDB" id="F2NII1"/>
<sequence length="175" mass="20636">MRDLVELLFAYRFLGREFLTWLWFRSEAETDGLMRLPETEPVSLAVGDKMMLETSDGEYRETLVLQGSRSEHQEARLGLRQGKLPEEMHLKLTRGRDEWQLTLKATTLEIKGLKSQNTSVQGDDEDQEAFFFDQMYQVEEVSHIMDGLFQEFLQVRLSPAWEQEEMPRIQDWLET</sequence>
<dbReference type="OrthoDB" id="5470789at2"/>
<reference evidence="2" key="2">
    <citation type="submission" date="2011-03" db="EMBL/GenBank/DDBJ databases">
        <title>The complete genome of Desulfobacca acetoxidans DSM 11109.</title>
        <authorList>
            <consortium name="US DOE Joint Genome Institute (JGI-PGF)"/>
            <person name="Lucas S."/>
            <person name="Copeland A."/>
            <person name="Lapidus A."/>
            <person name="Bruce D."/>
            <person name="Goodwin L."/>
            <person name="Pitluck S."/>
            <person name="Peters L."/>
            <person name="Kyrpides N."/>
            <person name="Mavromatis K."/>
            <person name="Ivanova N."/>
            <person name="Ovchinnikova G."/>
            <person name="Teshima H."/>
            <person name="Detter J.C."/>
            <person name="Han C."/>
            <person name="Land M."/>
            <person name="Hauser L."/>
            <person name="Markowitz V."/>
            <person name="Cheng J.-F."/>
            <person name="Hugenholtz P."/>
            <person name="Woyke T."/>
            <person name="Wu D."/>
            <person name="Spring S."/>
            <person name="Schueler E."/>
            <person name="Brambilla E."/>
            <person name="Klenk H.-P."/>
            <person name="Eisen J.A."/>
        </authorList>
    </citation>
    <scope>NUCLEOTIDE SEQUENCE [LARGE SCALE GENOMIC DNA]</scope>
    <source>
        <strain evidence="2">ATCC 700848 / DSM 11109 / ASRB2</strain>
    </source>
</reference>
<dbReference type="RefSeq" id="WP_013707492.1">
    <property type="nucleotide sequence ID" value="NC_015388.1"/>
</dbReference>
<accession>F2NII1</accession>
<dbReference type="STRING" id="880072.Desac_2565"/>
<protein>
    <submittedName>
        <fullName evidence="1">Putative cytoplasmic protein</fullName>
    </submittedName>
</protein>
<dbReference type="Proteomes" id="UP000000483">
    <property type="component" value="Chromosome"/>
</dbReference>
<gene>
    <name evidence="1" type="ordered locus">Desac_2565</name>
</gene>